<evidence type="ECO:0000313" key="3">
    <source>
        <dbReference type="Proteomes" id="UP000733379"/>
    </source>
</evidence>
<name>A0ABS6AWU6_9NOCA</name>
<dbReference type="InterPro" id="IPR000835">
    <property type="entry name" value="HTH_MarR-typ"/>
</dbReference>
<dbReference type="PANTHER" id="PTHR33164:SF106">
    <property type="entry name" value="TRANSCRIPTIONAL REGULATORY PROTEIN"/>
    <property type="match status" value="1"/>
</dbReference>
<sequence length="159" mass="18011">MAATLGETVEGYQAAVDDFDREVARLLGVNETDVRCLEILIQETSDTATPRLLADRLGLTTGSVTAMLDRLEKIGYITRAPHPTDRRKLLVRATATAADRAWELIMPLVQDSERQLLPDYTEQQLRLVTEFLGRLTDLQQSHVQRLRALRPFPRPQRDS</sequence>
<accession>A0ABS6AWU6</accession>
<comment type="caution">
    <text evidence="2">The sequence shown here is derived from an EMBL/GenBank/DDBJ whole genome shotgun (WGS) entry which is preliminary data.</text>
</comment>
<reference evidence="2 3" key="1">
    <citation type="submission" date="2021-06" db="EMBL/GenBank/DDBJ databases">
        <title>Actinomycetes sequencing.</title>
        <authorList>
            <person name="Shan Q."/>
        </authorList>
    </citation>
    <scope>NUCLEOTIDE SEQUENCE [LARGE SCALE GENOMIC DNA]</scope>
    <source>
        <strain evidence="2 3">NEAU-G5</strain>
    </source>
</reference>
<organism evidence="2 3">
    <name type="scientific">Nocardia albiluteola</name>
    <dbReference type="NCBI Taxonomy" id="2842303"/>
    <lineage>
        <taxon>Bacteria</taxon>
        <taxon>Bacillati</taxon>
        <taxon>Actinomycetota</taxon>
        <taxon>Actinomycetes</taxon>
        <taxon>Mycobacteriales</taxon>
        <taxon>Nocardiaceae</taxon>
        <taxon>Nocardia</taxon>
    </lineage>
</organism>
<evidence type="ECO:0000259" key="1">
    <source>
        <dbReference type="PROSITE" id="PS50995"/>
    </source>
</evidence>
<protein>
    <submittedName>
        <fullName evidence="2">MarR family transcriptional regulator</fullName>
    </submittedName>
</protein>
<dbReference type="SUPFAM" id="SSF46785">
    <property type="entry name" value="Winged helix' DNA-binding domain"/>
    <property type="match status" value="1"/>
</dbReference>
<dbReference type="Proteomes" id="UP000733379">
    <property type="component" value="Unassembled WGS sequence"/>
</dbReference>
<dbReference type="Pfam" id="PF01047">
    <property type="entry name" value="MarR"/>
    <property type="match status" value="1"/>
</dbReference>
<keyword evidence="3" id="KW-1185">Reference proteome</keyword>
<dbReference type="EMBL" id="JAHKNI010000003">
    <property type="protein sequence ID" value="MBU3061981.1"/>
    <property type="molecule type" value="Genomic_DNA"/>
</dbReference>
<dbReference type="InterPro" id="IPR036388">
    <property type="entry name" value="WH-like_DNA-bd_sf"/>
</dbReference>
<dbReference type="InterPro" id="IPR036390">
    <property type="entry name" value="WH_DNA-bd_sf"/>
</dbReference>
<evidence type="ECO:0000313" key="2">
    <source>
        <dbReference type="EMBL" id="MBU3061981.1"/>
    </source>
</evidence>
<dbReference type="PRINTS" id="PR00598">
    <property type="entry name" value="HTHMARR"/>
</dbReference>
<dbReference type="SMART" id="SM00347">
    <property type="entry name" value="HTH_MARR"/>
    <property type="match status" value="1"/>
</dbReference>
<feature type="domain" description="HTH marR-type" evidence="1">
    <location>
        <begin position="1"/>
        <end position="137"/>
    </location>
</feature>
<gene>
    <name evidence="2" type="ORF">KO481_10650</name>
</gene>
<dbReference type="InterPro" id="IPR039422">
    <property type="entry name" value="MarR/SlyA-like"/>
</dbReference>
<proteinExistence type="predicted"/>
<dbReference type="Gene3D" id="1.10.10.10">
    <property type="entry name" value="Winged helix-like DNA-binding domain superfamily/Winged helix DNA-binding domain"/>
    <property type="match status" value="1"/>
</dbReference>
<dbReference type="PROSITE" id="PS50995">
    <property type="entry name" value="HTH_MARR_2"/>
    <property type="match status" value="1"/>
</dbReference>
<dbReference type="PANTHER" id="PTHR33164">
    <property type="entry name" value="TRANSCRIPTIONAL REGULATOR, MARR FAMILY"/>
    <property type="match status" value="1"/>
</dbReference>